<reference evidence="2 5" key="2">
    <citation type="submission" date="2021-03" db="EMBL/GenBank/DDBJ databases">
        <title>Antimicrobial resistance genes in bacteria isolated from Japanese honey, and their potential for conferring macrolide and lincosamide resistance in the American foulbrood pathogen Paenibacillus larvae.</title>
        <authorList>
            <person name="Okamoto M."/>
            <person name="Kumagai M."/>
            <person name="Kanamori H."/>
            <person name="Takamatsu D."/>
        </authorList>
    </citation>
    <scope>NUCLEOTIDE SEQUENCE [LARGE SCALE GENOMIC DNA]</scope>
    <source>
        <strain evidence="2 5">J6TS1</strain>
    </source>
</reference>
<dbReference type="InterPro" id="IPR035211">
    <property type="entry name" value="DUF5325"/>
</dbReference>
<dbReference type="RefSeq" id="WP_120115293.1">
    <property type="nucleotide sequence ID" value="NZ_BORI01000007.1"/>
</dbReference>
<dbReference type="Pfam" id="PF17259">
    <property type="entry name" value="DUF5325"/>
    <property type="match status" value="1"/>
</dbReference>
<evidence type="ECO:0008006" key="6">
    <source>
        <dbReference type="Google" id="ProtNLM"/>
    </source>
</evidence>
<organism evidence="3 4">
    <name type="scientific">Siminovitchia terrae</name>
    <name type="common">Bacillus terrae</name>
    <dbReference type="NCBI Taxonomy" id="1914933"/>
    <lineage>
        <taxon>Bacteria</taxon>
        <taxon>Bacillati</taxon>
        <taxon>Bacillota</taxon>
        <taxon>Bacilli</taxon>
        <taxon>Bacillales</taxon>
        <taxon>Bacillaceae</taxon>
        <taxon>Siminovitchia</taxon>
    </lineage>
</organism>
<feature type="transmembrane region" description="Helical" evidence="1">
    <location>
        <begin position="7"/>
        <end position="26"/>
    </location>
</feature>
<comment type="caution">
    <text evidence="3">The sequence shown here is derived from an EMBL/GenBank/DDBJ whole genome shotgun (WGS) entry which is preliminary data.</text>
</comment>
<keyword evidence="1" id="KW-0472">Membrane</keyword>
<proteinExistence type="predicted"/>
<dbReference type="AlphaFoldDB" id="A0A429XBP9"/>
<evidence type="ECO:0000313" key="4">
    <source>
        <dbReference type="Proteomes" id="UP000287296"/>
    </source>
</evidence>
<dbReference type="Proteomes" id="UP000680670">
    <property type="component" value="Unassembled WGS sequence"/>
</dbReference>
<evidence type="ECO:0000256" key="1">
    <source>
        <dbReference type="SAM" id="Phobius"/>
    </source>
</evidence>
<dbReference type="EMBL" id="BORJ01000001">
    <property type="protein sequence ID" value="GIN94550.1"/>
    <property type="molecule type" value="Genomic_DNA"/>
</dbReference>
<feature type="transmembrane region" description="Helical" evidence="1">
    <location>
        <begin position="32"/>
        <end position="50"/>
    </location>
</feature>
<keyword evidence="5" id="KW-1185">Reference proteome</keyword>
<dbReference type="EMBL" id="QYTW02000003">
    <property type="protein sequence ID" value="RST60888.1"/>
    <property type="molecule type" value="Genomic_DNA"/>
</dbReference>
<keyword evidence="1" id="KW-0812">Transmembrane</keyword>
<evidence type="ECO:0000313" key="5">
    <source>
        <dbReference type="Proteomes" id="UP000680670"/>
    </source>
</evidence>
<protein>
    <recommendedName>
        <fullName evidence="6">YlaF family protein</fullName>
    </recommendedName>
</protein>
<evidence type="ECO:0000313" key="2">
    <source>
        <dbReference type="EMBL" id="GIN94550.1"/>
    </source>
</evidence>
<dbReference type="OrthoDB" id="2679959at2"/>
<accession>A0A429XBP9</accession>
<dbReference type="Proteomes" id="UP000287296">
    <property type="component" value="Unassembled WGS sequence"/>
</dbReference>
<keyword evidence="1" id="KW-1133">Transmembrane helix</keyword>
<evidence type="ECO:0000313" key="3">
    <source>
        <dbReference type="EMBL" id="RST60888.1"/>
    </source>
</evidence>
<gene>
    <name evidence="3" type="ORF">D5F11_005965</name>
    <name evidence="2" type="ORF">J6TS1_04200</name>
</gene>
<reference evidence="3 4" key="1">
    <citation type="submission" date="2018-12" db="EMBL/GenBank/DDBJ databases">
        <authorList>
            <person name="Sun L."/>
            <person name="Chen Z."/>
        </authorList>
    </citation>
    <scope>NUCLEOTIDE SEQUENCE [LARGE SCALE GENOMIC DNA]</scope>
    <source>
        <strain evidence="3 4">LMG 29736</strain>
    </source>
</reference>
<sequence>MNGIKFNFLFLAILAAFSIVGMGFSLGARSTIGMIVCLIILISVMGYGFATKKKYRESGKL</sequence>
<name>A0A429XBP9_SIMTE</name>